<sequence>MASSLVDLVKINITSTGTGPLKLGSAVTGFRGTDALINGRDYSYSIQQGSAWEVGRGTWLSASSQLVRQVLYSSNGGVAIALKNGAQVSFVPVSVDLDSVQLTADARAAALDAQAYSELSQADALQVSSDRAFVGSAVQTVVSGMSIYDNAYASTLPKGVTSVSIGGTAITGATVGTYPLTFSGGSITGMVANLVVTSATTARVDIINTGLGSGTTPPTVTIPTGATLPAGTTLTAVVGAIIANQQKYWAVSSDGSQFLLCGNNAGSFGSAPFGGTQVTSPSGAWLASTFARSQNAIPFATWSALASATGMLAGDRARVRASDTGTHTDPVVGGTVSNAGDYTYSASPAGWQRTGDLDSQTASALVAQVSGILAQNSGTVLTISDASKRVVVRVNADGSTELVRLITPKVTAPTIEIGSGGTAFQSSTGNPLAIKDANNHVVFDVDANGLTRMVSGQAVKFSADSVFRKNSFLATTDRKPGAFPAEINHIIYYGQSWAGGFDAIPVINTTQPYDTLMFNLNAQGEGIRQQYSVAQDATALQSFVPAVENQRVGTPEFTTANVGETGAVAMANEIKRLILAENNTAMTDQAFQLLVSYPGEGSKYIEDLADPAGIYMKRVIEQITRGYAIAQAMGKTYAVLCVTWLQGNSAIATPYATQLEAMRAYISTQAQSIVQGQGEVPLITWEQYPSINTDGTTNASARGVYTRYVGAADTYPYIYCSGPSYQYGQVSSSNIHYLPPGMADIGRDFAFAIKRAVIDQTAYEPLRPVSLKRQGKIALVKFNVAAGQLLVDTTQVVAQTNYGFNLYDSGGTLLTIASVTIIGPDTIKIVASTAIPSGATLRYADTGTDATNANKWRGNIRDNLGDLGQRNRWLVAFSYPFSN</sequence>
<protein>
    <recommendedName>
        <fullName evidence="3">Sialate O-acetylesterase domain-containing protein</fullName>
    </recommendedName>
</protein>
<evidence type="ECO:0000313" key="1">
    <source>
        <dbReference type="EMBL" id="KUR71186.1"/>
    </source>
</evidence>
<proteinExistence type="predicted"/>
<dbReference type="OrthoDB" id="7586295at2"/>
<dbReference type="GO" id="GO:0016788">
    <property type="term" value="F:hydrolase activity, acting on ester bonds"/>
    <property type="evidence" value="ECO:0007669"/>
    <property type="project" value="UniProtKB-ARBA"/>
</dbReference>
<dbReference type="Proteomes" id="UP000058012">
    <property type="component" value="Unassembled WGS sequence"/>
</dbReference>
<comment type="caution">
    <text evidence="1">The sequence shown here is derived from an EMBL/GenBank/DDBJ whole genome shotgun (WGS) entry which is preliminary data.</text>
</comment>
<evidence type="ECO:0000313" key="2">
    <source>
        <dbReference type="Proteomes" id="UP000058012"/>
    </source>
</evidence>
<dbReference type="Gene3D" id="3.40.50.1110">
    <property type="entry name" value="SGNH hydrolase"/>
    <property type="match status" value="1"/>
</dbReference>
<dbReference type="EMBL" id="LLZS01000007">
    <property type="protein sequence ID" value="KUR71186.1"/>
    <property type="molecule type" value="Genomic_DNA"/>
</dbReference>
<gene>
    <name evidence="1" type="ORF">AQZ52_10975</name>
</gene>
<dbReference type="STRING" id="1117702.AQZ52_10975"/>
<evidence type="ECO:0008006" key="3">
    <source>
        <dbReference type="Google" id="ProtNLM"/>
    </source>
</evidence>
<organism evidence="1 2">
    <name type="scientific">Novosphingobium fuchskuhlense</name>
    <dbReference type="NCBI Taxonomy" id="1117702"/>
    <lineage>
        <taxon>Bacteria</taxon>
        <taxon>Pseudomonadati</taxon>
        <taxon>Pseudomonadota</taxon>
        <taxon>Alphaproteobacteria</taxon>
        <taxon>Sphingomonadales</taxon>
        <taxon>Sphingomonadaceae</taxon>
        <taxon>Novosphingobium</taxon>
    </lineage>
</organism>
<name>A0A117UUN7_9SPHN</name>
<accession>A0A117UUN7</accession>
<dbReference type="InterPro" id="IPR036514">
    <property type="entry name" value="SGNH_hydro_sf"/>
</dbReference>
<dbReference type="RefSeq" id="WP_067910420.1">
    <property type="nucleotide sequence ID" value="NZ_KQ954245.1"/>
</dbReference>
<reference evidence="1 2" key="1">
    <citation type="submission" date="2015-10" db="EMBL/GenBank/DDBJ databases">
        <title>Draft genome sequence of Novosphingobium fuchskuhlense DSM 25065 isolated from a surface water sample of the southwest basin of Lake Grosse Fuchskuhle.</title>
        <authorList>
            <person name="Ruckert C."/>
            <person name="Winkler A."/>
            <person name="Glaeser J."/>
            <person name="Grossart H.-P."/>
            <person name="Kalinowski J."/>
            <person name="Glaeser S."/>
        </authorList>
    </citation>
    <scope>NUCLEOTIDE SEQUENCE [LARGE SCALE GENOMIC DNA]</scope>
    <source>
        <strain evidence="1 2">FNE08-7</strain>
    </source>
</reference>
<keyword evidence="2" id="KW-1185">Reference proteome</keyword>
<dbReference type="AlphaFoldDB" id="A0A117UUN7"/>
<dbReference type="SUPFAM" id="SSF52266">
    <property type="entry name" value="SGNH hydrolase"/>
    <property type="match status" value="1"/>
</dbReference>